<proteinExistence type="predicted"/>
<evidence type="ECO:0000313" key="2">
    <source>
        <dbReference type="EMBL" id="MCX2721557.1"/>
    </source>
</evidence>
<dbReference type="Gene3D" id="1.20.1260.10">
    <property type="match status" value="1"/>
</dbReference>
<gene>
    <name evidence="2" type="ORF">ON753_03925</name>
</gene>
<protein>
    <submittedName>
        <fullName evidence="2">Ferritin-like domain-containing protein</fullName>
    </submittedName>
</protein>
<dbReference type="RefSeq" id="WP_265961252.1">
    <property type="nucleotide sequence ID" value="NZ_JAPEVI010000002.1"/>
</dbReference>
<dbReference type="InterPro" id="IPR009078">
    <property type="entry name" value="Ferritin-like_SF"/>
</dbReference>
<keyword evidence="1" id="KW-0175">Coiled coil</keyword>
<evidence type="ECO:0000313" key="3">
    <source>
        <dbReference type="Proteomes" id="UP001300261"/>
    </source>
</evidence>
<sequence length="162" mass="18103">MADINETLNQWLRDAHAMEEQAEQVLKAQADRIENFPELKARIQQHISETQSQRERLEDCLKARGTSTSGMKDAAGKFTAGLQTFSGMFVSDEVVKSALASYTFEHMEIAAYKILAAAARVAGDAKTAKVCEDIQREEETMAAWLIENLTEVTTTYLQREAV</sequence>
<comment type="caution">
    <text evidence="2">The sequence shown here is derived from an EMBL/GenBank/DDBJ whole genome shotgun (WGS) entry which is preliminary data.</text>
</comment>
<dbReference type="EMBL" id="JAPEVI010000002">
    <property type="protein sequence ID" value="MCX2721557.1"/>
    <property type="molecule type" value="Genomic_DNA"/>
</dbReference>
<dbReference type="InterPro" id="IPR012347">
    <property type="entry name" value="Ferritin-like"/>
</dbReference>
<feature type="coiled-coil region" evidence="1">
    <location>
        <begin position="1"/>
        <end position="28"/>
    </location>
</feature>
<accession>A0ABT3QX89</accession>
<name>A0ABT3QX89_9HYPH</name>
<evidence type="ECO:0000256" key="1">
    <source>
        <dbReference type="SAM" id="Coils"/>
    </source>
</evidence>
<dbReference type="Proteomes" id="UP001300261">
    <property type="component" value="Unassembled WGS sequence"/>
</dbReference>
<dbReference type="InterPro" id="IPR010287">
    <property type="entry name" value="DUF892_YciF-like"/>
</dbReference>
<organism evidence="2 3">
    <name type="scientific">Roseibium salinum</name>
    <dbReference type="NCBI Taxonomy" id="1604349"/>
    <lineage>
        <taxon>Bacteria</taxon>
        <taxon>Pseudomonadati</taxon>
        <taxon>Pseudomonadota</taxon>
        <taxon>Alphaproteobacteria</taxon>
        <taxon>Hyphomicrobiales</taxon>
        <taxon>Stappiaceae</taxon>
        <taxon>Roseibium</taxon>
    </lineage>
</organism>
<reference evidence="2 3" key="1">
    <citation type="journal article" date="2016" name="Int. J. Syst. Evol. Microbiol.">
        <title>Labrenzia salina sp. nov., isolated from the rhizosphere of the halophyte Arthrocnemum macrostachyum.</title>
        <authorList>
            <person name="Camacho M."/>
            <person name="Redondo-Gomez S."/>
            <person name="Rodriguez-Llorente I."/>
            <person name="Rohde M."/>
            <person name="Sproer C."/>
            <person name="Schumann P."/>
            <person name="Klenk H.P."/>
            <person name="Montero-Calasanz M.D.C."/>
        </authorList>
    </citation>
    <scope>NUCLEOTIDE SEQUENCE [LARGE SCALE GENOMIC DNA]</scope>
    <source>
        <strain evidence="2 3">DSM 29163</strain>
    </source>
</reference>
<keyword evidence="3" id="KW-1185">Reference proteome</keyword>
<dbReference type="SUPFAM" id="SSF47240">
    <property type="entry name" value="Ferritin-like"/>
    <property type="match status" value="1"/>
</dbReference>
<dbReference type="Pfam" id="PF05974">
    <property type="entry name" value="DUF892"/>
    <property type="match status" value="1"/>
</dbReference>